<dbReference type="Proteomes" id="UP000204221">
    <property type="component" value="Chromosome"/>
</dbReference>
<dbReference type="AlphaFoldDB" id="A0A221W286"/>
<evidence type="ECO:0000256" key="2">
    <source>
        <dbReference type="SAM" id="SignalP"/>
    </source>
</evidence>
<dbReference type="RefSeq" id="WP_093941351.1">
    <property type="nucleotide sequence ID" value="NZ_CP022521.1"/>
</dbReference>
<reference evidence="3 4" key="1">
    <citation type="submission" date="2017-07" db="EMBL/GenBank/DDBJ databases">
        <title>Complete genome sequence of Actinoalloteichus hoggarensis DSM 45943, type strain of Actinoalloteichus hoggarensis.</title>
        <authorList>
            <person name="Ruckert C."/>
            <person name="Nouioui I."/>
            <person name="Willmese J."/>
            <person name="van Wezel G."/>
            <person name="Klenk H.-P."/>
            <person name="Kalinowski J."/>
            <person name="Zotchev S.B."/>
        </authorList>
    </citation>
    <scope>NUCLEOTIDE SEQUENCE [LARGE SCALE GENOMIC DNA]</scope>
    <source>
        <strain evidence="3 4">DSM 45943</strain>
    </source>
</reference>
<organism evidence="3 4">
    <name type="scientific">Actinoalloteichus hoggarensis</name>
    <dbReference type="NCBI Taxonomy" id="1470176"/>
    <lineage>
        <taxon>Bacteria</taxon>
        <taxon>Bacillati</taxon>
        <taxon>Actinomycetota</taxon>
        <taxon>Actinomycetes</taxon>
        <taxon>Pseudonocardiales</taxon>
        <taxon>Pseudonocardiaceae</taxon>
        <taxon>Actinoalloteichus</taxon>
    </lineage>
</organism>
<dbReference type="OrthoDB" id="3695526at2"/>
<keyword evidence="4" id="KW-1185">Reference proteome</keyword>
<name>A0A221W286_9PSEU</name>
<sequence>MNHRDGTPSTLLIVLFLGAALVTGCTAGSPADAGPTASAGPTDPTSGSPPSPVDPSGDTDELDGPIPSSGTEGPSLPPAGGAASPGETAAAGVQVGDTGSPCPLPVTLTAARDWEVTDVTDLQLVLHGLVPLCELHGRHAGVFGSIRVNSPADPGLGAAAALDAYAAEEVEGRPEIAEVLVDGRPAVEMSLSRAGEWNRTERALAVETEEGTIVITLTGLDQADFESSLPAYRLALNTLRVTGRPG</sequence>
<feature type="region of interest" description="Disordered" evidence="1">
    <location>
        <begin position="29"/>
        <end position="97"/>
    </location>
</feature>
<feature type="compositionally biased region" description="Low complexity" evidence="1">
    <location>
        <begin position="72"/>
        <end position="92"/>
    </location>
</feature>
<evidence type="ECO:0000256" key="1">
    <source>
        <dbReference type="SAM" id="MobiDB-lite"/>
    </source>
</evidence>
<dbReference type="KEGG" id="ahg:AHOG_11435"/>
<evidence type="ECO:0000313" key="4">
    <source>
        <dbReference type="Proteomes" id="UP000204221"/>
    </source>
</evidence>
<evidence type="ECO:0000313" key="3">
    <source>
        <dbReference type="EMBL" id="ASO19930.1"/>
    </source>
</evidence>
<dbReference type="InterPro" id="IPR044058">
    <property type="entry name" value="Lipoprotein_23"/>
</dbReference>
<feature type="signal peptide" evidence="2">
    <location>
        <begin position="1"/>
        <end position="27"/>
    </location>
</feature>
<protein>
    <submittedName>
        <fullName evidence="3">Uncharacterized protein</fullName>
    </submittedName>
</protein>
<gene>
    <name evidence="3" type="ORF">AHOG_11435</name>
</gene>
<dbReference type="EMBL" id="CP022521">
    <property type="protein sequence ID" value="ASO19930.1"/>
    <property type="molecule type" value="Genomic_DNA"/>
</dbReference>
<dbReference type="PROSITE" id="PS51257">
    <property type="entry name" value="PROKAR_LIPOPROTEIN"/>
    <property type="match status" value="1"/>
</dbReference>
<feature type="chain" id="PRO_5044252214" evidence="2">
    <location>
        <begin position="28"/>
        <end position="246"/>
    </location>
</feature>
<accession>A0A221W286</accession>
<proteinExistence type="predicted"/>
<keyword evidence="2" id="KW-0732">Signal</keyword>
<dbReference type="Pfam" id="PF18966">
    <property type="entry name" value="Lipoprotein_23"/>
    <property type="match status" value="1"/>
</dbReference>